<dbReference type="PANTHER" id="PTHR30126:SF64">
    <property type="entry name" value="HTH-TYPE TRANSCRIPTIONAL REGULATOR CITR"/>
    <property type="match status" value="1"/>
</dbReference>
<dbReference type="Gene3D" id="3.40.190.290">
    <property type="match status" value="1"/>
</dbReference>
<dbReference type="FunFam" id="1.10.10.10:FF:000001">
    <property type="entry name" value="LysR family transcriptional regulator"/>
    <property type="match status" value="1"/>
</dbReference>
<evidence type="ECO:0000256" key="3">
    <source>
        <dbReference type="ARBA" id="ARBA00023125"/>
    </source>
</evidence>
<dbReference type="OrthoDB" id="9785745at2"/>
<dbReference type="Pfam" id="PF03466">
    <property type="entry name" value="LysR_substrate"/>
    <property type="match status" value="1"/>
</dbReference>
<dbReference type="InterPro" id="IPR036388">
    <property type="entry name" value="WH-like_DNA-bd_sf"/>
</dbReference>
<dbReference type="GO" id="GO:0000976">
    <property type="term" value="F:transcription cis-regulatory region binding"/>
    <property type="evidence" value="ECO:0007669"/>
    <property type="project" value="TreeGrafter"/>
</dbReference>
<gene>
    <name evidence="6" type="primary">cmpR_3</name>
    <name evidence="6" type="ORF">ATZ99_19120</name>
</gene>
<reference evidence="6 7" key="1">
    <citation type="submission" date="2015-12" db="EMBL/GenBank/DDBJ databases">
        <title>Draft genome of Thermovenabulum gondwanense isolated from a red thermophilic microbial mat colonisisng an outflow channel of a bore well.</title>
        <authorList>
            <person name="Patel B.K."/>
        </authorList>
    </citation>
    <scope>NUCLEOTIDE SEQUENCE [LARGE SCALE GENOMIC DNA]</scope>
    <source>
        <strain evidence="6 7">R270</strain>
    </source>
</reference>
<feature type="domain" description="HTH lysR-type" evidence="5">
    <location>
        <begin position="1"/>
        <end position="58"/>
    </location>
</feature>
<dbReference type="InterPro" id="IPR047788">
    <property type="entry name" value="LysR-like_Sec_metab"/>
</dbReference>
<protein>
    <submittedName>
        <fullName evidence="6">HTH-type transcriptional activator CmpR</fullName>
    </submittedName>
</protein>
<comment type="caution">
    <text evidence="6">The sequence shown here is derived from an EMBL/GenBank/DDBJ whole genome shotgun (WGS) entry which is preliminary data.</text>
</comment>
<dbReference type="PANTHER" id="PTHR30126">
    <property type="entry name" value="HTH-TYPE TRANSCRIPTIONAL REGULATOR"/>
    <property type="match status" value="1"/>
</dbReference>
<dbReference type="PRINTS" id="PR00039">
    <property type="entry name" value="HTHLYSR"/>
</dbReference>
<keyword evidence="4" id="KW-0804">Transcription</keyword>
<keyword evidence="7" id="KW-1185">Reference proteome</keyword>
<keyword evidence="2" id="KW-0805">Transcription regulation</keyword>
<dbReference type="NCBIfam" id="NF040786">
    <property type="entry name" value="LysR_Sec_metab"/>
    <property type="match status" value="1"/>
</dbReference>
<evidence type="ECO:0000256" key="4">
    <source>
        <dbReference type="ARBA" id="ARBA00023163"/>
    </source>
</evidence>
<dbReference type="SUPFAM" id="SSF46785">
    <property type="entry name" value="Winged helix' DNA-binding domain"/>
    <property type="match status" value="1"/>
</dbReference>
<sequence length="295" mass="33779">MDFHQLEAFVKVAQTKSFSKAADLLFLTQPTISSHILSLEKELEVRLFDRKGREVELTPFGRVLYNEAVKILRTKDEALFLLYKYMNKIEGELRLYSSSVPAVYILPVKIKKFLEMHPKLKIIIVQKDSMEVINSIEEEDSELGIVGTIINNSSLEYIPFCNDELVVISKFNLNNDEEIDFEELIRYPLVIREKKSGTRKTFERYLIQKGLSLEKLKIIAELGSTEAIIQAVKAGVGISVISNRAIEDYKNTGILKTFRIKGIKMLRDFYIVTKKGRTLSPNAESFINYLLNAAD</sequence>
<dbReference type="PATRIC" id="fig|520767.4.peg.2039"/>
<evidence type="ECO:0000313" key="6">
    <source>
        <dbReference type="EMBL" id="KYO64484.1"/>
    </source>
</evidence>
<dbReference type="InterPro" id="IPR036390">
    <property type="entry name" value="WH_DNA-bd_sf"/>
</dbReference>
<keyword evidence="3" id="KW-0238">DNA-binding</keyword>
<dbReference type="EMBL" id="LOHZ01000042">
    <property type="protein sequence ID" value="KYO64484.1"/>
    <property type="molecule type" value="Genomic_DNA"/>
</dbReference>
<dbReference type="SUPFAM" id="SSF53850">
    <property type="entry name" value="Periplasmic binding protein-like II"/>
    <property type="match status" value="1"/>
</dbReference>
<dbReference type="Pfam" id="PF00126">
    <property type="entry name" value="HTH_1"/>
    <property type="match status" value="1"/>
</dbReference>
<accession>A0A161PVF3</accession>
<organism evidence="6 7">
    <name type="scientific">Thermovenabulum gondwanense</name>
    <dbReference type="NCBI Taxonomy" id="520767"/>
    <lineage>
        <taxon>Bacteria</taxon>
        <taxon>Bacillati</taxon>
        <taxon>Bacillota</taxon>
        <taxon>Clostridia</taxon>
        <taxon>Thermosediminibacterales</taxon>
        <taxon>Thermosediminibacteraceae</taxon>
        <taxon>Thermovenabulum</taxon>
    </lineage>
</organism>
<dbReference type="InterPro" id="IPR000847">
    <property type="entry name" value="LysR_HTH_N"/>
</dbReference>
<evidence type="ECO:0000256" key="1">
    <source>
        <dbReference type="ARBA" id="ARBA00009437"/>
    </source>
</evidence>
<dbReference type="RefSeq" id="WP_068749020.1">
    <property type="nucleotide sequence ID" value="NZ_LOHZ01000042.1"/>
</dbReference>
<dbReference type="InterPro" id="IPR005119">
    <property type="entry name" value="LysR_subst-bd"/>
</dbReference>
<dbReference type="Proteomes" id="UP000075737">
    <property type="component" value="Unassembled WGS sequence"/>
</dbReference>
<dbReference type="AlphaFoldDB" id="A0A161PVF3"/>
<comment type="similarity">
    <text evidence="1">Belongs to the LysR transcriptional regulatory family.</text>
</comment>
<dbReference type="Gene3D" id="1.10.10.10">
    <property type="entry name" value="Winged helix-like DNA-binding domain superfamily/Winged helix DNA-binding domain"/>
    <property type="match status" value="1"/>
</dbReference>
<evidence type="ECO:0000259" key="5">
    <source>
        <dbReference type="PROSITE" id="PS50931"/>
    </source>
</evidence>
<dbReference type="STRING" id="520767.ATZ99_19120"/>
<proteinExistence type="inferred from homology"/>
<evidence type="ECO:0000256" key="2">
    <source>
        <dbReference type="ARBA" id="ARBA00023015"/>
    </source>
</evidence>
<evidence type="ECO:0000313" key="7">
    <source>
        <dbReference type="Proteomes" id="UP000075737"/>
    </source>
</evidence>
<name>A0A161PVF3_9FIRM</name>
<dbReference type="GO" id="GO:0003700">
    <property type="term" value="F:DNA-binding transcription factor activity"/>
    <property type="evidence" value="ECO:0007669"/>
    <property type="project" value="InterPro"/>
</dbReference>
<dbReference type="PROSITE" id="PS50931">
    <property type="entry name" value="HTH_LYSR"/>
    <property type="match status" value="1"/>
</dbReference>